<evidence type="ECO:0000313" key="1">
    <source>
        <dbReference type="EMBL" id="MCE7028469.1"/>
    </source>
</evidence>
<accession>A0A9X1P259</accession>
<proteinExistence type="predicted"/>
<organism evidence="1 2">
    <name type="scientific">Jiella avicenniae</name>
    <dbReference type="NCBI Taxonomy" id="2907202"/>
    <lineage>
        <taxon>Bacteria</taxon>
        <taxon>Pseudomonadati</taxon>
        <taxon>Pseudomonadota</taxon>
        <taxon>Alphaproteobacteria</taxon>
        <taxon>Hyphomicrobiales</taxon>
        <taxon>Aurantimonadaceae</taxon>
        <taxon>Jiella</taxon>
    </lineage>
</organism>
<keyword evidence="2" id="KW-1185">Reference proteome</keyword>
<gene>
    <name evidence="1" type="ORF">LZD57_10755</name>
</gene>
<protein>
    <submittedName>
        <fullName evidence="1">Uncharacterized protein</fullName>
    </submittedName>
</protein>
<comment type="caution">
    <text evidence="1">The sequence shown here is derived from an EMBL/GenBank/DDBJ whole genome shotgun (WGS) entry which is preliminary data.</text>
</comment>
<dbReference type="Proteomes" id="UP001139035">
    <property type="component" value="Unassembled WGS sequence"/>
</dbReference>
<sequence>MATITNKYGSPLTIVGVNIRPGASEDVPNWSEAKKNRTISKWIDGGIIAVSGDADPKNQSGGTSAYAVKDKGAGWYVITKDGAEVTKSLRKDAVEGFDAKTDEAKAAFVEANKAED</sequence>
<dbReference type="AlphaFoldDB" id="A0A9X1P259"/>
<evidence type="ECO:0000313" key="2">
    <source>
        <dbReference type="Proteomes" id="UP001139035"/>
    </source>
</evidence>
<name>A0A9X1P259_9HYPH</name>
<reference evidence="1" key="1">
    <citation type="submission" date="2022-01" db="EMBL/GenBank/DDBJ databases">
        <title>Jiella avicenniae sp. nov., a novel endophytic bacterium isolated from bark of Avicennia marina.</title>
        <authorList>
            <person name="Tuo L."/>
        </authorList>
    </citation>
    <scope>NUCLEOTIDE SEQUENCE</scope>
    <source>
        <strain evidence="1">CBK1P-4</strain>
    </source>
</reference>
<dbReference type="EMBL" id="JAJUWU010000009">
    <property type="protein sequence ID" value="MCE7028469.1"/>
    <property type="molecule type" value="Genomic_DNA"/>
</dbReference>
<dbReference type="RefSeq" id="WP_233719627.1">
    <property type="nucleotide sequence ID" value="NZ_JAJUWU010000009.1"/>
</dbReference>